<organism evidence="4 5">
    <name type="scientific">Strongyloides venezuelensis</name>
    <name type="common">Threadworm</name>
    <dbReference type="NCBI Taxonomy" id="75913"/>
    <lineage>
        <taxon>Eukaryota</taxon>
        <taxon>Metazoa</taxon>
        <taxon>Ecdysozoa</taxon>
        <taxon>Nematoda</taxon>
        <taxon>Chromadorea</taxon>
        <taxon>Rhabditida</taxon>
        <taxon>Tylenchina</taxon>
        <taxon>Panagrolaimomorpha</taxon>
        <taxon>Strongyloidoidea</taxon>
        <taxon>Strongyloididae</taxon>
        <taxon>Strongyloides</taxon>
    </lineage>
</organism>
<keyword evidence="4" id="KW-1185">Reference proteome</keyword>
<evidence type="ECO:0000256" key="2">
    <source>
        <dbReference type="RuleBase" id="RU000411"/>
    </source>
</evidence>
<dbReference type="SMART" id="SM00093">
    <property type="entry name" value="SERPIN"/>
    <property type="match status" value="1"/>
</dbReference>
<comment type="similarity">
    <text evidence="1 2">Belongs to the serpin family.</text>
</comment>
<sequence length="374" mass="42596">MSMNYDLSLQLQANFTINILNTLINSNEDVAFSSYTLTLALAICYLGSSGITEIEFKKVLSPSYVMKGDYCEMLGDSFANIYGSGRRGDSIYIGNKLFFQQDYAVNKIFKLETEKYFKTTFESVDFDNSTFTAQKVYDFIKKSSGGKTHNTIKSDNIISSKKGIITNAFYFKNIWKESFNESLTSDGKFFAKNGTTKIVKMMRKIDTLIYGNDKNFHVVRLPYSNGNSEFVLILPKDSNMLHYYLENLKDKDLLNLIALTYYEYIDLVMPKFTVEVSHDFKEPLNKLGVLSAFNGSANFSMITKEDNFMIDYISQKVSVDVNEEGIESDEITHLWHKSTSSVSSGNEPIVVKADHPFLYLIINENNILFAGIYQ</sequence>
<dbReference type="PANTHER" id="PTHR11461:SF211">
    <property type="entry name" value="GH10112P-RELATED"/>
    <property type="match status" value="1"/>
</dbReference>
<proteinExistence type="inferred from homology"/>
<dbReference type="InterPro" id="IPR042185">
    <property type="entry name" value="Serpin_sf_2"/>
</dbReference>
<evidence type="ECO:0000259" key="3">
    <source>
        <dbReference type="SMART" id="SM00093"/>
    </source>
</evidence>
<dbReference type="InterPro" id="IPR042178">
    <property type="entry name" value="Serpin_sf_1"/>
</dbReference>
<evidence type="ECO:0000256" key="1">
    <source>
        <dbReference type="ARBA" id="ARBA00009500"/>
    </source>
</evidence>
<protein>
    <submittedName>
        <fullName evidence="5">SERPIN domain-containing protein</fullName>
    </submittedName>
</protein>
<dbReference type="AlphaFoldDB" id="A0A0K0G3Z8"/>
<dbReference type="Gene3D" id="3.30.497.10">
    <property type="entry name" value="Antithrombin, subunit I, domain 2"/>
    <property type="match status" value="1"/>
</dbReference>
<dbReference type="GO" id="GO:0004867">
    <property type="term" value="F:serine-type endopeptidase inhibitor activity"/>
    <property type="evidence" value="ECO:0007669"/>
    <property type="project" value="InterPro"/>
</dbReference>
<dbReference type="InterPro" id="IPR036186">
    <property type="entry name" value="Serpin_sf"/>
</dbReference>
<dbReference type="InterPro" id="IPR023796">
    <property type="entry name" value="Serpin_dom"/>
</dbReference>
<dbReference type="PANTHER" id="PTHR11461">
    <property type="entry name" value="SERINE PROTEASE INHIBITOR, SERPIN"/>
    <property type="match status" value="1"/>
</dbReference>
<evidence type="ECO:0000313" key="5">
    <source>
        <dbReference type="WBParaSite" id="SVE_1945700.1"/>
    </source>
</evidence>
<feature type="domain" description="Serpin" evidence="3">
    <location>
        <begin position="17"/>
        <end position="373"/>
    </location>
</feature>
<dbReference type="Pfam" id="PF00079">
    <property type="entry name" value="Serpin"/>
    <property type="match status" value="1"/>
</dbReference>
<dbReference type="InterPro" id="IPR023795">
    <property type="entry name" value="Serpin_CS"/>
</dbReference>
<dbReference type="PROSITE" id="PS00284">
    <property type="entry name" value="SERPIN"/>
    <property type="match status" value="1"/>
</dbReference>
<dbReference type="WBParaSite" id="SVE_1945700.1">
    <property type="protein sequence ID" value="SVE_1945700.1"/>
    <property type="gene ID" value="SVE_1945700"/>
</dbReference>
<reference evidence="5" key="2">
    <citation type="submission" date="2015-08" db="UniProtKB">
        <authorList>
            <consortium name="WormBaseParasite"/>
        </authorList>
    </citation>
    <scope>IDENTIFICATION</scope>
</reference>
<name>A0A0K0G3Z8_STRVS</name>
<evidence type="ECO:0000313" key="4">
    <source>
        <dbReference type="Proteomes" id="UP000035680"/>
    </source>
</evidence>
<dbReference type="CDD" id="cd00172">
    <property type="entry name" value="serpin"/>
    <property type="match status" value="1"/>
</dbReference>
<accession>A0A0K0G3Z8</accession>
<reference evidence="4" key="1">
    <citation type="submission" date="2014-07" db="EMBL/GenBank/DDBJ databases">
        <authorList>
            <person name="Martin A.A"/>
            <person name="De Silva N."/>
        </authorList>
    </citation>
    <scope>NUCLEOTIDE SEQUENCE</scope>
</reference>
<dbReference type="SUPFAM" id="SSF56574">
    <property type="entry name" value="Serpins"/>
    <property type="match status" value="1"/>
</dbReference>
<dbReference type="GO" id="GO:0005615">
    <property type="term" value="C:extracellular space"/>
    <property type="evidence" value="ECO:0007669"/>
    <property type="project" value="InterPro"/>
</dbReference>
<dbReference type="InterPro" id="IPR000215">
    <property type="entry name" value="Serpin_fam"/>
</dbReference>
<dbReference type="Proteomes" id="UP000035680">
    <property type="component" value="Unassembled WGS sequence"/>
</dbReference>
<dbReference type="STRING" id="75913.A0A0K0G3Z8"/>
<dbReference type="Gene3D" id="2.30.39.10">
    <property type="entry name" value="Alpha-1-antitrypsin, domain 1"/>
    <property type="match status" value="1"/>
</dbReference>